<proteinExistence type="predicted"/>
<evidence type="ECO:0000313" key="2">
    <source>
        <dbReference type="EMBL" id="KIM27830.1"/>
    </source>
</evidence>
<sequence length="321" mass="35133">MRFSDSMTDSMSLLHDITTQAAAGTQSSDHFVSFKGDGDEFTSTTISYDDYDDESLCTSGTLSASTSLTSLSSTSSDEIPTRPSSSQGWSFDGAWSVGEPTYTPKYHSDVLPDVHFNDTYGDPAEQGLIESPFLIAQYVACQLRASIEEDLRPSTPDMQTPVLTPKLPTLGLNSPGTGRYGDLIQALNLLSPYPPTMNASRAHYPNSTPSPLLPTIPTIMVTAPSSEQATPMTGNLQFEEALGPLTLHYSPRPRGWLEQRAQMPVGPREETGDGFDSDDSQYDDEDDDDVALSHVKRSLQEARHPKLGLKGRVVELFRMRR</sequence>
<name>A0A0C3ATD4_SERVB</name>
<feature type="compositionally biased region" description="Low complexity" evidence="1">
    <location>
        <begin position="66"/>
        <end position="76"/>
    </location>
</feature>
<keyword evidence="3" id="KW-1185">Reference proteome</keyword>
<feature type="region of interest" description="Disordered" evidence="1">
    <location>
        <begin position="66"/>
        <end position="89"/>
    </location>
</feature>
<protein>
    <submittedName>
        <fullName evidence="2">Uncharacterized protein</fullName>
    </submittedName>
</protein>
<evidence type="ECO:0000256" key="1">
    <source>
        <dbReference type="SAM" id="MobiDB-lite"/>
    </source>
</evidence>
<reference evidence="2 3" key="1">
    <citation type="submission" date="2014-04" db="EMBL/GenBank/DDBJ databases">
        <authorList>
            <consortium name="DOE Joint Genome Institute"/>
            <person name="Kuo A."/>
            <person name="Zuccaro A."/>
            <person name="Kohler A."/>
            <person name="Nagy L.G."/>
            <person name="Floudas D."/>
            <person name="Copeland A."/>
            <person name="Barry K.W."/>
            <person name="Cichocki N."/>
            <person name="Veneault-Fourrey C."/>
            <person name="LaButti K."/>
            <person name="Lindquist E.A."/>
            <person name="Lipzen A."/>
            <person name="Lundell T."/>
            <person name="Morin E."/>
            <person name="Murat C."/>
            <person name="Sun H."/>
            <person name="Tunlid A."/>
            <person name="Henrissat B."/>
            <person name="Grigoriev I.V."/>
            <person name="Hibbett D.S."/>
            <person name="Martin F."/>
            <person name="Nordberg H.P."/>
            <person name="Cantor M.N."/>
            <person name="Hua S.X."/>
        </authorList>
    </citation>
    <scope>NUCLEOTIDE SEQUENCE [LARGE SCALE GENOMIC DNA]</scope>
    <source>
        <strain evidence="2 3">MAFF 305830</strain>
    </source>
</reference>
<reference evidence="3" key="2">
    <citation type="submission" date="2015-01" db="EMBL/GenBank/DDBJ databases">
        <title>Evolutionary Origins and Diversification of the Mycorrhizal Mutualists.</title>
        <authorList>
            <consortium name="DOE Joint Genome Institute"/>
            <consortium name="Mycorrhizal Genomics Consortium"/>
            <person name="Kohler A."/>
            <person name="Kuo A."/>
            <person name="Nagy L.G."/>
            <person name="Floudas D."/>
            <person name="Copeland A."/>
            <person name="Barry K.W."/>
            <person name="Cichocki N."/>
            <person name="Veneault-Fourrey C."/>
            <person name="LaButti K."/>
            <person name="Lindquist E.A."/>
            <person name="Lipzen A."/>
            <person name="Lundell T."/>
            <person name="Morin E."/>
            <person name="Murat C."/>
            <person name="Riley R."/>
            <person name="Ohm R."/>
            <person name="Sun H."/>
            <person name="Tunlid A."/>
            <person name="Henrissat B."/>
            <person name="Grigoriev I.V."/>
            <person name="Hibbett D.S."/>
            <person name="Martin F."/>
        </authorList>
    </citation>
    <scope>NUCLEOTIDE SEQUENCE [LARGE SCALE GENOMIC DNA]</scope>
    <source>
        <strain evidence="3">MAFF 305830</strain>
    </source>
</reference>
<evidence type="ECO:0000313" key="3">
    <source>
        <dbReference type="Proteomes" id="UP000054097"/>
    </source>
</evidence>
<feature type="region of interest" description="Disordered" evidence="1">
    <location>
        <begin position="263"/>
        <end position="291"/>
    </location>
</feature>
<feature type="compositionally biased region" description="Acidic residues" evidence="1">
    <location>
        <begin position="272"/>
        <end position="290"/>
    </location>
</feature>
<gene>
    <name evidence="2" type="ORF">M408DRAFT_329770</name>
</gene>
<accession>A0A0C3ATD4</accession>
<dbReference type="Proteomes" id="UP000054097">
    <property type="component" value="Unassembled WGS sequence"/>
</dbReference>
<dbReference type="EMBL" id="KN824296">
    <property type="protein sequence ID" value="KIM27830.1"/>
    <property type="molecule type" value="Genomic_DNA"/>
</dbReference>
<organism evidence="2 3">
    <name type="scientific">Serendipita vermifera MAFF 305830</name>
    <dbReference type="NCBI Taxonomy" id="933852"/>
    <lineage>
        <taxon>Eukaryota</taxon>
        <taxon>Fungi</taxon>
        <taxon>Dikarya</taxon>
        <taxon>Basidiomycota</taxon>
        <taxon>Agaricomycotina</taxon>
        <taxon>Agaricomycetes</taxon>
        <taxon>Sebacinales</taxon>
        <taxon>Serendipitaceae</taxon>
        <taxon>Serendipita</taxon>
    </lineage>
</organism>
<dbReference type="OrthoDB" id="10643145at2759"/>
<dbReference type="AlphaFoldDB" id="A0A0C3ATD4"/>
<dbReference type="HOGENOM" id="CLU_866434_0_0_1"/>